<comment type="caution">
    <text evidence="1">The sequence shown here is derived from an EMBL/GenBank/DDBJ whole genome shotgun (WGS) entry which is preliminary data.</text>
</comment>
<reference evidence="1" key="1">
    <citation type="submission" date="2020-05" db="EMBL/GenBank/DDBJ databases">
        <title>Large-scale comparative analyses of tick genomes elucidate their genetic diversity and vector capacities.</title>
        <authorList>
            <person name="Jia N."/>
            <person name="Wang J."/>
            <person name="Shi W."/>
            <person name="Du L."/>
            <person name="Sun Y."/>
            <person name="Zhan W."/>
            <person name="Jiang J."/>
            <person name="Wang Q."/>
            <person name="Zhang B."/>
            <person name="Ji P."/>
            <person name="Sakyi L.B."/>
            <person name="Cui X."/>
            <person name="Yuan T."/>
            <person name="Jiang B."/>
            <person name="Yang W."/>
            <person name="Lam T.T.-Y."/>
            <person name="Chang Q."/>
            <person name="Ding S."/>
            <person name="Wang X."/>
            <person name="Zhu J."/>
            <person name="Ruan X."/>
            <person name="Zhao L."/>
            <person name="Wei J."/>
            <person name="Que T."/>
            <person name="Du C."/>
            <person name="Cheng J."/>
            <person name="Dai P."/>
            <person name="Han X."/>
            <person name="Huang E."/>
            <person name="Gao Y."/>
            <person name="Liu J."/>
            <person name="Shao H."/>
            <person name="Ye R."/>
            <person name="Li L."/>
            <person name="Wei W."/>
            <person name="Wang X."/>
            <person name="Wang C."/>
            <person name="Yang T."/>
            <person name="Huo Q."/>
            <person name="Li W."/>
            <person name="Guo W."/>
            <person name="Chen H."/>
            <person name="Zhou L."/>
            <person name="Ni X."/>
            <person name="Tian J."/>
            <person name="Zhou Y."/>
            <person name="Sheng Y."/>
            <person name="Liu T."/>
            <person name="Pan Y."/>
            <person name="Xia L."/>
            <person name="Li J."/>
            <person name="Zhao F."/>
            <person name="Cao W."/>
        </authorList>
    </citation>
    <scope>NUCLEOTIDE SEQUENCE</scope>
    <source>
        <strain evidence="1">Hyas-2018</strain>
    </source>
</reference>
<dbReference type="EMBL" id="CM023491">
    <property type="protein sequence ID" value="KAH6942059.1"/>
    <property type="molecule type" value="Genomic_DNA"/>
</dbReference>
<dbReference type="Proteomes" id="UP000821845">
    <property type="component" value="Chromosome 11"/>
</dbReference>
<proteinExistence type="predicted"/>
<protein>
    <submittedName>
        <fullName evidence="1">Uncharacterized protein</fullName>
    </submittedName>
</protein>
<evidence type="ECO:0000313" key="1">
    <source>
        <dbReference type="EMBL" id="KAH6942059.1"/>
    </source>
</evidence>
<sequence>MASSQQGKAVRILSINDDYSWQLEEDDLGRILLQDSIKDKPVMVVSIAGAYRKGKSYLMNFFIRYMRSRGQKDWLGHPDAPLEGFDWKHGSRRLTCGIVLWNEVFLVTTSDGEEVAVLLMDTQGLFDFESTTEECANIFALSLLTSSVQIYNVFHNIQEDNLQHLEFFTQYGQLALKEAMKWPFQRLILLVRDSNSGTYGAEAGRALVKECLEPTQHSRPENQRLRESLRAHFPDIEGFLMPHPGSETLCETPRCVKTPALLRGKDQVASSPAFLHATRGTKNTPAGSCTANSPAKSFMKRITPASRLPKLPKDQIRIIVHPEGGLDVSKADIIHLAQALAVAATLTERQTCEDTVSAYIAASDATCKSVIRNIDPSLDDGTLKRMIVNARNSAALEVRRIKNTHVVVILFDGMRVPNRVMCGAALVLCFLYKRQVDVSYACGHVGHRADVCASSAEENKCHGCGAAESSISEGEHQCTPKCEACGGPHITGDRTCRKRRQNARKAQMAGTSATPTAPPDGSFMPARSSSRGRSRSRRRAGSRKPGNTSASRQQSRSRSRSRSQTVKRATRADTIKGSGGATSTGKKNTAAKKTRDQRQAGFHRKDPRMNDGNAFRDGDEANSVRETQGPSQKQTNGDDDTNAGRPEPRRSPPPARVLVTPSSGGRSPLPGGSPPSARTYVQALKSDELPEPKSLLQVSAERFISDPCDETFPTLQASAEASHLTAKDKAAKVYMAVMSNIPRGDLEKLKSKHMEALALAKEMFNSVPKIGGDQMSKAYLGAFTSELQERFSSLYAEEEAWLQKQLEIEKRRREEEAEQERKRRMEFEEKITETEIEVNERCKKENECREKELREDFDSKLAEAAAESKQMEAKLAEKQKEQEQMKEQNKNLKFYLGITCVVGVAAGGVGLAAGLAVNPVFAAGVAQVVRSISFGLKVAGMFV</sequence>
<accession>A0ACB7T7C6</accession>
<organism evidence="1 2">
    <name type="scientific">Hyalomma asiaticum</name>
    <name type="common">Tick</name>
    <dbReference type="NCBI Taxonomy" id="266040"/>
    <lineage>
        <taxon>Eukaryota</taxon>
        <taxon>Metazoa</taxon>
        <taxon>Ecdysozoa</taxon>
        <taxon>Arthropoda</taxon>
        <taxon>Chelicerata</taxon>
        <taxon>Arachnida</taxon>
        <taxon>Acari</taxon>
        <taxon>Parasitiformes</taxon>
        <taxon>Ixodida</taxon>
        <taxon>Ixodoidea</taxon>
        <taxon>Ixodidae</taxon>
        <taxon>Hyalomminae</taxon>
        <taxon>Hyalomma</taxon>
    </lineage>
</organism>
<keyword evidence="2" id="KW-1185">Reference proteome</keyword>
<name>A0ACB7T7C6_HYAAI</name>
<evidence type="ECO:0000313" key="2">
    <source>
        <dbReference type="Proteomes" id="UP000821845"/>
    </source>
</evidence>
<gene>
    <name evidence="1" type="ORF">HPB50_027514</name>
</gene>